<dbReference type="InterPro" id="IPR010445">
    <property type="entry name" value="LapA_dom"/>
</dbReference>
<dbReference type="GO" id="GO:0008653">
    <property type="term" value="P:lipopolysaccharide metabolic process"/>
    <property type="evidence" value="ECO:0007669"/>
    <property type="project" value="InterPro"/>
</dbReference>
<feature type="transmembrane region" description="Helical" evidence="5">
    <location>
        <begin position="44"/>
        <end position="69"/>
    </location>
</feature>
<evidence type="ECO:0000259" key="6">
    <source>
        <dbReference type="Pfam" id="PF06305"/>
    </source>
</evidence>
<evidence type="ECO:0000256" key="2">
    <source>
        <dbReference type="ARBA" id="ARBA00022692"/>
    </source>
</evidence>
<organism evidence="7 8">
    <name type="scientific">Tolumonas osonensis</name>
    <dbReference type="NCBI Taxonomy" id="675874"/>
    <lineage>
        <taxon>Bacteria</taxon>
        <taxon>Pseudomonadati</taxon>
        <taxon>Pseudomonadota</taxon>
        <taxon>Gammaproteobacteria</taxon>
        <taxon>Aeromonadales</taxon>
        <taxon>Aeromonadaceae</taxon>
        <taxon>Tolumonas</taxon>
    </lineage>
</organism>
<dbReference type="HAMAP" id="MF_01948">
    <property type="entry name" value="LPS_assembly_LapA"/>
    <property type="match status" value="1"/>
</dbReference>
<dbReference type="RefSeq" id="WP_188025609.1">
    <property type="nucleotide sequence ID" value="NZ_JACHGR010000002.1"/>
</dbReference>
<evidence type="ECO:0000256" key="4">
    <source>
        <dbReference type="ARBA" id="ARBA00023136"/>
    </source>
</evidence>
<name>A0A841GDV6_9GAMM</name>
<keyword evidence="1 5" id="KW-1003">Cell membrane</keyword>
<dbReference type="AlphaFoldDB" id="A0A841GDV6"/>
<proteinExistence type="inferred from homology"/>
<keyword evidence="4 5" id="KW-0472">Membrane</keyword>
<evidence type="ECO:0000256" key="1">
    <source>
        <dbReference type="ARBA" id="ARBA00022475"/>
    </source>
</evidence>
<dbReference type="GO" id="GO:0005886">
    <property type="term" value="C:plasma membrane"/>
    <property type="evidence" value="ECO:0007669"/>
    <property type="project" value="UniProtKB-SubCell"/>
</dbReference>
<dbReference type="InterPro" id="IPR032906">
    <property type="entry name" value="LapA"/>
</dbReference>
<dbReference type="Pfam" id="PF06305">
    <property type="entry name" value="LapA_dom"/>
    <property type="match status" value="1"/>
</dbReference>
<feature type="domain" description="Lipopolysaccharide assembly protein A" evidence="6">
    <location>
        <begin position="27"/>
        <end position="89"/>
    </location>
</feature>
<evidence type="ECO:0000313" key="8">
    <source>
        <dbReference type="Proteomes" id="UP000585721"/>
    </source>
</evidence>
<reference evidence="7 8" key="1">
    <citation type="submission" date="2020-08" db="EMBL/GenBank/DDBJ databases">
        <title>Genomic Encyclopedia of Type Strains, Phase IV (KMG-IV): sequencing the most valuable type-strain genomes for metagenomic binning, comparative biology and taxonomic classification.</title>
        <authorList>
            <person name="Goeker M."/>
        </authorList>
    </citation>
    <scope>NUCLEOTIDE SEQUENCE [LARGE SCALE GENOMIC DNA]</scope>
    <source>
        <strain evidence="7 8">DSM 22975</strain>
    </source>
</reference>
<keyword evidence="5" id="KW-0997">Cell inner membrane</keyword>
<evidence type="ECO:0000256" key="3">
    <source>
        <dbReference type="ARBA" id="ARBA00022989"/>
    </source>
</evidence>
<dbReference type="Proteomes" id="UP000585721">
    <property type="component" value="Unassembled WGS sequence"/>
</dbReference>
<accession>A0A841GDV6</accession>
<comment type="function">
    <text evidence="5">Involved in the assembly of lipopolysaccharide (LPS).</text>
</comment>
<comment type="caution">
    <text evidence="7">The sequence shown here is derived from an EMBL/GenBank/DDBJ whole genome shotgun (WGS) entry which is preliminary data.</text>
</comment>
<sequence>MKFLKSILYFMAVLSLAMFLVTLGSVNGQQIHINFLIAQDDFSLAALLVGAFFSGFLVALCALGFSYIVTRLKLRKLQNHIARLSSQINTPVKE</sequence>
<keyword evidence="2 5" id="KW-0812">Transmembrane</keyword>
<comment type="caution">
    <text evidence="5">Lacks conserved residue(s) required for the propagation of feature annotation.</text>
</comment>
<comment type="subcellular location">
    <subcellularLocation>
        <location evidence="5">Cell inner membrane</location>
        <topology evidence="5">Single-pass membrane protein</topology>
    </subcellularLocation>
</comment>
<comment type="similarity">
    <text evidence="5">Belongs to the LapA family.</text>
</comment>
<gene>
    <name evidence="5" type="primary">lapA</name>
    <name evidence="7" type="ORF">HNR75_000678</name>
</gene>
<evidence type="ECO:0000256" key="5">
    <source>
        <dbReference type="HAMAP-Rule" id="MF_01948"/>
    </source>
</evidence>
<protein>
    <recommendedName>
        <fullName evidence="5">Probable lipopolysaccharide assembly protein A</fullName>
    </recommendedName>
</protein>
<keyword evidence="3 5" id="KW-1133">Transmembrane helix</keyword>
<dbReference type="EMBL" id="JACHGR010000002">
    <property type="protein sequence ID" value="MBB6054806.1"/>
    <property type="molecule type" value="Genomic_DNA"/>
</dbReference>
<keyword evidence="8" id="KW-1185">Reference proteome</keyword>
<evidence type="ECO:0000313" key="7">
    <source>
        <dbReference type="EMBL" id="MBB6054806.1"/>
    </source>
</evidence>